<dbReference type="Gene3D" id="1.20.1070.10">
    <property type="entry name" value="Rhodopsin 7-helix transmembrane proteins"/>
    <property type="match status" value="1"/>
</dbReference>
<sequence>MYENKTVLSEIICNDSLIDNKTAIPNFTSYNDDNHTFQTDTIANHHNNNITSVTNSLSVHNLIFVTVNLFLVPLIIGGNALVLLSIASFPRLRTVSNIFVSSLAVADLLVGLLVIPFYTVYYLSVPGVTENKYACLFKYAFIIESCGSSIFNLSAIAFERYVAVSFPLKYSAIMTRRKAKLIVTVLWTYVTVLSLAPIAGINTWRANAACDFYLVLPMGYTVLGSFVTVSVGMVTTSVFYALIYWEIRKMRRFTENQSRLDKSHNRDVRSAFVMAVVSLTFLMFWLPYIVIGPLKYIPTLDREFIERLKNYTLCLAISNSMVNPFIYGCLRKDFLSAYRTFLCNPCSFRRREKNFNLALSHSCD</sequence>
<feature type="transmembrane region" description="Helical" evidence="10">
    <location>
        <begin position="98"/>
        <end position="119"/>
    </location>
</feature>
<accession>A0A812CMD2</accession>
<dbReference type="GO" id="GO:0005886">
    <property type="term" value="C:plasma membrane"/>
    <property type="evidence" value="ECO:0007669"/>
    <property type="project" value="UniProtKB-SubCell"/>
</dbReference>
<dbReference type="InterPro" id="IPR000276">
    <property type="entry name" value="GPCR_Rhodpsn"/>
</dbReference>
<dbReference type="PRINTS" id="PR00237">
    <property type="entry name" value="GPCRRHODOPSN"/>
</dbReference>
<evidence type="ECO:0000256" key="9">
    <source>
        <dbReference type="RuleBase" id="RU000688"/>
    </source>
</evidence>
<dbReference type="Pfam" id="PF00001">
    <property type="entry name" value="7tm_1"/>
    <property type="match status" value="1"/>
</dbReference>
<name>A0A812CMD2_ACAPH</name>
<reference evidence="12" key="1">
    <citation type="submission" date="2021-01" db="EMBL/GenBank/DDBJ databases">
        <authorList>
            <person name="Li R."/>
            <person name="Bekaert M."/>
        </authorList>
    </citation>
    <scope>NUCLEOTIDE SEQUENCE</scope>
    <source>
        <strain evidence="12">Farmed</strain>
    </source>
</reference>
<dbReference type="PANTHER" id="PTHR24247:SF278">
    <property type="entry name" value="HISTAMINE H2 RECEPTOR"/>
    <property type="match status" value="1"/>
</dbReference>
<dbReference type="SMART" id="SM01381">
    <property type="entry name" value="7TM_GPCR_Srsx"/>
    <property type="match status" value="1"/>
</dbReference>
<comment type="subcellular location">
    <subcellularLocation>
        <location evidence="1">Cell membrane</location>
        <topology evidence="1">Multi-pass membrane protein</topology>
    </subcellularLocation>
</comment>
<dbReference type="GO" id="GO:0030594">
    <property type="term" value="F:neurotransmitter receptor activity"/>
    <property type="evidence" value="ECO:0007669"/>
    <property type="project" value="TreeGrafter"/>
</dbReference>
<keyword evidence="8 9" id="KW-0807">Transducer</keyword>
<keyword evidence="13" id="KW-1185">Reference proteome</keyword>
<feature type="transmembrane region" description="Helical" evidence="10">
    <location>
        <begin position="220"/>
        <end position="247"/>
    </location>
</feature>
<dbReference type="EMBL" id="CAHIKZ030001656">
    <property type="protein sequence ID" value="CAE1271423.1"/>
    <property type="molecule type" value="Genomic_DNA"/>
</dbReference>
<evidence type="ECO:0000256" key="10">
    <source>
        <dbReference type="SAM" id="Phobius"/>
    </source>
</evidence>
<evidence type="ECO:0000259" key="11">
    <source>
        <dbReference type="PROSITE" id="PS50262"/>
    </source>
</evidence>
<keyword evidence="5 9" id="KW-0297">G-protein coupled receptor</keyword>
<dbReference type="SUPFAM" id="SSF81321">
    <property type="entry name" value="Family A G protein-coupled receptor-like"/>
    <property type="match status" value="1"/>
</dbReference>
<organism evidence="12 13">
    <name type="scientific">Acanthosepion pharaonis</name>
    <name type="common">Pharaoh cuttlefish</name>
    <name type="synonym">Sepia pharaonis</name>
    <dbReference type="NCBI Taxonomy" id="158019"/>
    <lineage>
        <taxon>Eukaryota</taxon>
        <taxon>Metazoa</taxon>
        <taxon>Spiralia</taxon>
        <taxon>Lophotrochozoa</taxon>
        <taxon>Mollusca</taxon>
        <taxon>Cephalopoda</taxon>
        <taxon>Coleoidea</taxon>
        <taxon>Decapodiformes</taxon>
        <taxon>Sepiida</taxon>
        <taxon>Sepiina</taxon>
        <taxon>Sepiidae</taxon>
        <taxon>Acanthosepion</taxon>
    </lineage>
</organism>
<evidence type="ECO:0000256" key="8">
    <source>
        <dbReference type="ARBA" id="ARBA00023224"/>
    </source>
</evidence>
<dbReference type="GO" id="GO:0004993">
    <property type="term" value="F:G protein-coupled serotonin receptor activity"/>
    <property type="evidence" value="ECO:0007669"/>
    <property type="project" value="TreeGrafter"/>
</dbReference>
<proteinExistence type="inferred from homology"/>
<dbReference type="GO" id="GO:0045202">
    <property type="term" value="C:synapse"/>
    <property type="evidence" value="ECO:0007669"/>
    <property type="project" value="GOC"/>
</dbReference>
<evidence type="ECO:0000256" key="6">
    <source>
        <dbReference type="ARBA" id="ARBA00023136"/>
    </source>
</evidence>
<dbReference type="PANTHER" id="PTHR24247">
    <property type="entry name" value="5-HYDROXYTRYPTAMINE RECEPTOR"/>
    <property type="match status" value="1"/>
</dbReference>
<evidence type="ECO:0000256" key="7">
    <source>
        <dbReference type="ARBA" id="ARBA00023170"/>
    </source>
</evidence>
<feature type="domain" description="G-protein coupled receptors family 1 profile" evidence="11">
    <location>
        <begin position="78"/>
        <end position="327"/>
    </location>
</feature>
<evidence type="ECO:0000256" key="4">
    <source>
        <dbReference type="ARBA" id="ARBA00022989"/>
    </source>
</evidence>
<comment type="similarity">
    <text evidence="9">Belongs to the G-protein coupled receptor 1 family.</text>
</comment>
<evidence type="ECO:0000256" key="1">
    <source>
        <dbReference type="ARBA" id="ARBA00004651"/>
    </source>
</evidence>
<dbReference type="AlphaFoldDB" id="A0A812CMD2"/>
<dbReference type="GO" id="GO:0030425">
    <property type="term" value="C:dendrite"/>
    <property type="evidence" value="ECO:0007669"/>
    <property type="project" value="TreeGrafter"/>
</dbReference>
<protein>
    <submittedName>
        <fullName evidence="12">ADORA2A</fullName>
    </submittedName>
</protein>
<dbReference type="OrthoDB" id="6287421at2759"/>
<keyword evidence="7 9" id="KW-0675">Receptor</keyword>
<dbReference type="GO" id="GO:0007187">
    <property type="term" value="P:G protein-coupled receptor signaling pathway, coupled to cyclic nucleotide second messenger"/>
    <property type="evidence" value="ECO:0007669"/>
    <property type="project" value="TreeGrafter"/>
</dbReference>
<keyword evidence="2" id="KW-1003">Cell membrane</keyword>
<dbReference type="PROSITE" id="PS00237">
    <property type="entry name" value="G_PROTEIN_RECEP_F1_1"/>
    <property type="match status" value="1"/>
</dbReference>
<feature type="transmembrane region" description="Helical" evidence="10">
    <location>
        <begin position="179"/>
        <end position="200"/>
    </location>
</feature>
<dbReference type="CDD" id="cd00637">
    <property type="entry name" value="7tm_classA_rhodopsin-like"/>
    <property type="match status" value="1"/>
</dbReference>
<evidence type="ECO:0000256" key="5">
    <source>
        <dbReference type="ARBA" id="ARBA00023040"/>
    </source>
</evidence>
<keyword evidence="4 10" id="KW-1133">Transmembrane helix</keyword>
<evidence type="ECO:0000313" key="12">
    <source>
        <dbReference type="EMBL" id="CAE1271423.1"/>
    </source>
</evidence>
<evidence type="ECO:0000313" key="13">
    <source>
        <dbReference type="Proteomes" id="UP000597762"/>
    </source>
</evidence>
<evidence type="ECO:0000256" key="3">
    <source>
        <dbReference type="ARBA" id="ARBA00022692"/>
    </source>
</evidence>
<feature type="transmembrane region" description="Helical" evidence="10">
    <location>
        <begin position="268"/>
        <end position="290"/>
    </location>
</feature>
<evidence type="ECO:0000256" key="2">
    <source>
        <dbReference type="ARBA" id="ARBA00022475"/>
    </source>
</evidence>
<dbReference type="PROSITE" id="PS50262">
    <property type="entry name" value="G_PROTEIN_RECEP_F1_2"/>
    <property type="match status" value="1"/>
</dbReference>
<dbReference type="Proteomes" id="UP000597762">
    <property type="component" value="Unassembled WGS sequence"/>
</dbReference>
<feature type="transmembrane region" description="Helical" evidence="10">
    <location>
        <begin position="62"/>
        <end position="86"/>
    </location>
</feature>
<keyword evidence="3 9" id="KW-0812">Transmembrane</keyword>
<dbReference type="GO" id="GO:0007268">
    <property type="term" value="P:chemical synaptic transmission"/>
    <property type="evidence" value="ECO:0007669"/>
    <property type="project" value="TreeGrafter"/>
</dbReference>
<keyword evidence="6 10" id="KW-0472">Membrane</keyword>
<dbReference type="InterPro" id="IPR017452">
    <property type="entry name" value="GPCR_Rhodpsn_7TM"/>
</dbReference>
<gene>
    <name evidence="12" type="ORF">SPHA_37211</name>
</gene>
<feature type="transmembrane region" description="Helical" evidence="10">
    <location>
        <begin position="139"/>
        <end position="158"/>
    </location>
</feature>
<comment type="caution">
    <text evidence="12">The sequence shown here is derived from an EMBL/GenBank/DDBJ whole genome shotgun (WGS) entry which is preliminary data.</text>
</comment>